<keyword evidence="1" id="KW-0472">Membrane</keyword>
<feature type="transmembrane region" description="Helical" evidence="1">
    <location>
        <begin position="26"/>
        <end position="46"/>
    </location>
</feature>
<dbReference type="EMBL" id="KI535697">
    <property type="protein sequence ID" value="ESR66627.1"/>
    <property type="molecule type" value="Genomic_DNA"/>
</dbReference>
<keyword evidence="3" id="KW-1185">Reference proteome</keyword>
<dbReference type="Gramene" id="ESR66627">
    <property type="protein sequence ID" value="ESR66627"/>
    <property type="gene ID" value="CICLE_v10010130mg"/>
</dbReference>
<keyword evidence="1" id="KW-0812">Transmembrane</keyword>
<evidence type="ECO:0000313" key="3">
    <source>
        <dbReference type="Proteomes" id="UP000030687"/>
    </source>
</evidence>
<dbReference type="InParanoid" id="V4UKF6"/>
<keyword evidence="1" id="KW-1133">Transmembrane helix</keyword>
<protein>
    <submittedName>
        <fullName evidence="2">Uncharacterized protein</fullName>
    </submittedName>
</protein>
<evidence type="ECO:0000256" key="1">
    <source>
        <dbReference type="SAM" id="Phobius"/>
    </source>
</evidence>
<gene>
    <name evidence="2" type="ORF">CICLE_v10010130mg</name>
</gene>
<evidence type="ECO:0000313" key="2">
    <source>
        <dbReference type="EMBL" id="ESR66627.1"/>
    </source>
</evidence>
<sequence>MRPTYYQSEQKNRQKQIIKRVQPSKLLPYIILFQIIISTIATVEFAKSERKRESRREKDETLTQSD</sequence>
<organism evidence="2 3">
    <name type="scientific">Citrus clementina</name>
    <name type="common">Clementine</name>
    <name type="synonym">Citrus deliciosa x Citrus sinensis</name>
    <dbReference type="NCBI Taxonomy" id="85681"/>
    <lineage>
        <taxon>Eukaryota</taxon>
        <taxon>Viridiplantae</taxon>
        <taxon>Streptophyta</taxon>
        <taxon>Embryophyta</taxon>
        <taxon>Tracheophyta</taxon>
        <taxon>Spermatophyta</taxon>
        <taxon>Magnoliopsida</taxon>
        <taxon>eudicotyledons</taxon>
        <taxon>Gunneridae</taxon>
        <taxon>Pentapetalae</taxon>
        <taxon>rosids</taxon>
        <taxon>malvids</taxon>
        <taxon>Sapindales</taxon>
        <taxon>Rutaceae</taxon>
        <taxon>Aurantioideae</taxon>
        <taxon>Citrus</taxon>
    </lineage>
</organism>
<reference evidence="2 3" key="1">
    <citation type="submission" date="2013-10" db="EMBL/GenBank/DDBJ databases">
        <authorList>
            <consortium name="International Citrus Genome Consortium"/>
            <person name="Jenkins J."/>
            <person name="Schmutz J."/>
            <person name="Prochnik S."/>
            <person name="Rokhsar D."/>
            <person name="Gmitter F."/>
            <person name="Ollitrault P."/>
            <person name="Machado M."/>
            <person name="Talon M."/>
            <person name="Wincker P."/>
            <person name="Jaillon O."/>
            <person name="Morgante M."/>
        </authorList>
    </citation>
    <scope>NUCLEOTIDE SEQUENCE</scope>
    <source>
        <strain evidence="3">cv. Clemenules</strain>
    </source>
</reference>
<name>V4UKF6_CITCL</name>
<dbReference type="AlphaFoldDB" id="V4UKF6"/>
<dbReference type="KEGG" id="cic:CICLE_v10010130mg"/>
<dbReference type="Proteomes" id="UP000030687">
    <property type="component" value="Unassembled WGS sequence"/>
</dbReference>
<proteinExistence type="predicted"/>
<accession>V4UKF6</accession>